<dbReference type="InterPro" id="IPR003607">
    <property type="entry name" value="HD/PDEase_dom"/>
</dbReference>
<name>A0A4V3HXM8_9MYCO</name>
<sequence>MPTEASAPRLTAKFHEALTYSAGKHQTQTRKGGEIPYVGHLLSVAGLVIEAGGTEDQAIAALLHDAAEDQGGAETLHEIRERFGVDVERIVAECSDTFESPKPPWRERKASYIRHLDNASNDTVLVSLADKVDNARAILRDFRQIGPELWERFSVKDPGDHLWYYRSLLDVYQRKTDSWLVDELRRALDALDELVRA</sequence>
<dbReference type="GO" id="GO:0016301">
    <property type="term" value="F:kinase activity"/>
    <property type="evidence" value="ECO:0007669"/>
    <property type="project" value="UniProtKB-KW"/>
</dbReference>
<dbReference type="Pfam" id="PF13328">
    <property type="entry name" value="HD_4"/>
    <property type="match status" value="1"/>
</dbReference>
<dbReference type="AlphaFoldDB" id="A0A4V3HXM8"/>
<evidence type="ECO:0000313" key="2">
    <source>
        <dbReference type="EMBL" id="TDZ77356.1"/>
    </source>
</evidence>
<dbReference type="SUPFAM" id="SSF109604">
    <property type="entry name" value="HD-domain/PDEase-like"/>
    <property type="match status" value="1"/>
</dbReference>
<comment type="caution">
    <text evidence="2">The sequence shown here is derived from an EMBL/GenBank/DDBJ whole genome shotgun (WGS) entry which is preliminary data.</text>
</comment>
<gene>
    <name evidence="2" type="primary">rsh</name>
    <name evidence="2" type="ORF">DE4585_04748</name>
</gene>
<dbReference type="SMART" id="SM00471">
    <property type="entry name" value="HDc"/>
    <property type="match status" value="1"/>
</dbReference>
<proteinExistence type="predicted"/>
<keyword evidence="2" id="KW-0808">Transferase</keyword>
<dbReference type="EMBL" id="PECH01000010">
    <property type="protein sequence ID" value="TDZ77356.1"/>
    <property type="molecule type" value="Genomic_DNA"/>
</dbReference>
<dbReference type="InterPro" id="IPR052194">
    <property type="entry name" value="MESH1"/>
</dbReference>
<dbReference type="GO" id="GO:0008728">
    <property type="term" value="F:GTP diphosphokinase activity"/>
    <property type="evidence" value="ECO:0007669"/>
    <property type="project" value="UniProtKB-EC"/>
</dbReference>
<evidence type="ECO:0000259" key="1">
    <source>
        <dbReference type="SMART" id="SM00471"/>
    </source>
</evidence>
<dbReference type="Gene3D" id="1.10.3210.10">
    <property type="entry name" value="Hypothetical protein af1432"/>
    <property type="match status" value="1"/>
</dbReference>
<organism evidence="2 3">
    <name type="scientific">Mycobacteroides salmoniphilum</name>
    <dbReference type="NCBI Taxonomy" id="404941"/>
    <lineage>
        <taxon>Bacteria</taxon>
        <taxon>Bacillati</taxon>
        <taxon>Actinomycetota</taxon>
        <taxon>Actinomycetes</taxon>
        <taxon>Mycobacteriales</taxon>
        <taxon>Mycobacteriaceae</taxon>
        <taxon>Mycobacteroides</taxon>
    </lineage>
</organism>
<feature type="domain" description="HD/PDEase" evidence="1">
    <location>
        <begin position="33"/>
        <end position="144"/>
    </location>
</feature>
<keyword evidence="2" id="KW-0418">Kinase</keyword>
<reference evidence="2 3" key="1">
    <citation type="journal article" date="2019" name="Sci. Rep.">
        <title>Extended insight into the Mycobacterium chelonae-abscessus complex through whole genome sequencing of Mycobacterium salmoniphilum outbreak and Mycobacterium salmoniphilum-like strains.</title>
        <authorList>
            <person name="Behra P.R.K."/>
            <person name="Das S."/>
            <person name="Pettersson B.M.F."/>
            <person name="Shirreff L."/>
            <person name="DuCote T."/>
            <person name="Jacobsson K.G."/>
            <person name="Ennis D.G."/>
            <person name="Kirsebom L.A."/>
        </authorList>
    </citation>
    <scope>NUCLEOTIDE SEQUENCE [LARGE SCALE GENOMIC DNA]</scope>
    <source>
        <strain evidence="2 3">DE 4585</strain>
    </source>
</reference>
<dbReference type="GO" id="GO:0008893">
    <property type="term" value="F:guanosine-3',5'-bis(diphosphate) 3'-diphosphatase activity"/>
    <property type="evidence" value="ECO:0007669"/>
    <property type="project" value="TreeGrafter"/>
</dbReference>
<dbReference type="EC" id="2.7.6.5" evidence="2"/>
<dbReference type="PANTHER" id="PTHR46246:SF1">
    <property type="entry name" value="GUANOSINE-3',5'-BIS(DIPHOSPHATE) 3'-PYROPHOSPHOHYDROLASE MESH1"/>
    <property type="match status" value="1"/>
</dbReference>
<dbReference type="PANTHER" id="PTHR46246">
    <property type="entry name" value="GUANOSINE-3',5'-BIS(DIPHOSPHATE) 3'-PYROPHOSPHOHYDROLASE MESH1"/>
    <property type="match status" value="1"/>
</dbReference>
<evidence type="ECO:0000313" key="3">
    <source>
        <dbReference type="Proteomes" id="UP000295117"/>
    </source>
</evidence>
<protein>
    <submittedName>
        <fullName evidence="2">GTP pyrophosphokinase rsh</fullName>
        <ecNumber evidence="2">2.7.6.5</ecNumber>
    </submittedName>
</protein>
<accession>A0A4V3HXM8</accession>
<dbReference type="Proteomes" id="UP000295117">
    <property type="component" value="Unassembled WGS sequence"/>
</dbReference>
<dbReference type="RefSeq" id="WP_134073923.1">
    <property type="nucleotide sequence ID" value="NZ_PECH01000010.1"/>
</dbReference>